<proteinExistence type="predicted"/>
<sequence>MADNKFPNCTQAVCSQVQNEINEICKDPSFPPGTPIVVSNATTGGYCYCYCGGQPELLSPTAAAPADGPPIIEPCGIAICNYDPQILKACAHAAPGTPVLRTGHDHQQCKCYCWDGELAPYQVRDGNGQYVELDALPVGGFVMAAGLALAWYKVLVRQASRPAQNVPQPAVEIVIGDVTMVVPPSHLFVTFEKKLITAAQLDPRIVLMGTDKKPIAVDQVTPGDQSYAFQLIETSHDVPPADLSYHLLDTHGIVTCDNAVRQAYLDQRLPASLLAFPYTK</sequence>
<evidence type="ECO:0000313" key="2">
    <source>
        <dbReference type="Proteomes" id="UP000003250"/>
    </source>
</evidence>
<evidence type="ECO:0000313" key="1">
    <source>
        <dbReference type="EMBL" id="EHK55645.1"/>
    </source>
</evidence>
<dbReference type="Proteomes" id="UP000003250">
    <property type="component" value="Unassembled WGS sequence"/>
</dbReference>
<organism evidence="1 2">
    <name type="scientific">Mesorhizobium alhagi CCNWXJ12-2</name>
    <dbReference type="NCBI Taxonomy" id="1107882"/>
    <lineage>
        <taxon>Bacteria</taxon>
        <taxon>Pseudomonadati</taxon>
        <taxon>Pseudomonadota</taxon>
        <taxon>Alphaproteobacteria</taxon>
        <taxon>Hyphomicrobiales</taxon>
        <taxon>Phyllobacteriaceae</taxon>
        <taxon>Allomesorhizobium</taxon>
    </lineage>
</organism>
<reference evidence="1 2" key="1">
    <citation type="journal article" date="2012" name="J. Bacteriol.">
        <title>Draft Genome Sequence of Mesorhizobium alhagi CCNWXJ12-2T, a Novel Salt-Resistant Species Isolated from the Desert of Northwestern China.</title>
        <authorList>
            <person name="Zhou M."/>
            <person name="Chen W."/>
            <person name="Chen H."/>
            <person name="Wei G."/>
        </authorList>
    </citation>
    <scope>NUCLEOTIDE SEQUENCE [LARGE SCALE GENOMIC DNA]</scope>
    <source>
        <strain evidence="1 2">CCNWXJ12-2</strain>
    </source>
</reference>
<keyword evidence="2" id="KW-1185">Reference proteome</keyword>
<dbReference type="AlphaFoldDB" id="H0HUF0"/>
<dbReference type="PATRIC" id="fig|1107882.3.peg.3709"/>
<dbReference type="EMBL" id="AHAM01000152">
    <property type="protein sequence ID" value="EHK55645.1"/>
    <property type="molecule type" value="Genomic_DNA"/>
</dbReference>
<gene>
    <name evidence="1" type="ORF">MAXJ12_18958</name>
</gene>
<accession>H0HUF0</accession>
<protein>
    <submittedName>
        <fullName evidence="1">Uncharacterized protein</fullName>
    </submittedName>
</protein>
<name>H0HUF0_9HYPH</name>
<dbReference type="RefSeq" id="WP_008837410.1">
    <property type="nucleotide sequence ID" value="NZ_AHAM01000152.1"/>
</dbReference>